<dbReference type="RefSeq" id="WP_109813273.1">
    <property type="nucleotide sequence ID" value="NZ_QGKU01000064.1"/>
</dbReference>
<dbReference type="Proteomes" id="UP000245680">
    <property type="component" value="Unassembled WGS sequence"/>
</dbReference>
<feature type="region of interest" description="Disordered" evidence="1">
    <location>
        <begin position="1"/>
        <end position="28"/>
    </location>
</feature>
<dbReference type="AlphaFoldDB" id="A0A2V2L6J7"/>
<organism evidence="2 3">
    <name type="scientific">Meridianimarinicoccus roseus</name>
    <dbReference type="NCBI Taxonomy" id="2072018"/>
    <lineage>
        <taxon>Bacteria</taxon>
        <taxon>Pseudomonadati</taxon>
        <taxon>Pseudomonadota</taxon>
        <taxon>Alphaproteobacteria</taxon>
        <taxon>Rhodobacterales</taxon>
        <taxon>Paracoccaceae</taxon>
        <taxon>Meridianimarinicoccus</taxon>
    </lineage>
</organism>
<evidence type="ECO:0000313" key="2">
    <source>
        <dbReference type="EMBL" id="PWR01002.1"/>
    </source>
</evidence>
<dbReference type="OrthoDB" id="7691491at2"/>
<sequence>MDKKAPAQRAAPKKKMGRPPVDTSPVTIRMPDDMISALDDYRRIVPEIPSRPEVIRRVMAEFLAREVGYMDDE</sequence>
<evidence type="ECO:0000256" key="1">
    <source>
        <dbReference type="SAM" id="MobiDB-lite"/>
    </source>
</evidence>
<protein>
    <recommendedName>
        <fullName evidence="4">Ribbon-helix-helix protein CopG domain-containing protein</fullName>
    </recommendedName>
</protein>
<evidence type="ECO:0008006" key="4">
    <source>
        <dbReference type="Google" id="ProtNLM"/>
    </source>
</evidence>
<reference evidence="2 3" key="1">
    <citation type="submission" date="2018-05" db="EMBL/GenBank/DDBJ databases">
        <title>Rhodobacteraceae gen. nov., sp. nov. isolated from sea water.</title>
        <authorList>
            <person name="Ren Y."/>
        </authorList>
    </citation>
    <scope>NUCLEOTIDE SEQUENCE [LARGE SCALE GENOMIC DNA]</scope>
    <source>
        <strain evidence="2 3">TG-679</strain>
    </source>
</reference>
<proteinExistence type="predicted"/>
<dbReference type="EMBL" id="QGKU01000064">
    <property type="protein sequence ID" value="PWR01002.1"/>
    <property type="molecule type" value="Genomic_DNA"/>
</dbReference>
<gene>
    <name evidence="2" type="ORF">DKT77_19245</name>
</gene>
<name>A0A2V2L6J7_9RHOB</name>
<keyword evidence="3" id="KW-1185">Reference proteome</keyword>
<comment type="caution">
    <text evidence="2">The sequence shown here is derived from an EMBL/GenBank/DDBJ whole genome shotgun (WGS) entry which is preliminary data.</text>
</comment>
<accession>A0A2V2L6J7</accession>
<evidence type="ECO:0000313" key="3">
    <source>
        <dbReference type="Proteomes" id="UP000245680"/>
    </source>
</evidence>